<dbReference type="STRING" id="351160.RCIX1264"/>
<gene>
    <name evidence="3" type="ORF">RCIX1264</name>
</gene>
<dbReference type="EMBL" id="AM114193">
    <property type="protein sequence ID" value="CAJ36565.1"/>
    <property type="molecule type" value="Genomic_DNA"/>
</dbReference>
<keyword evidence="1" id="KW-0808">Transferase</keyword>
<dbReference type="InterPro" id="IPR013216">
    <property type="entry name" value="Methyltransf_11"/>
</dbReference>
<protein>
    <submittedName>
        <fullName evidence="3">Predicted methyltransferase (UbiE/COQ5 family)</fullName>
    </submittedName>
</protein>
<dbReference type="Gene3D" id="3.40.50.150">
    <property type="entry name" value="Vaccinia Virus protein VP39"/>
    <property type="match status" value="1"/>
</dbReference>
<keyword evidence="3" id="KW-0489">Methyltransferase</keyword>
<organism evidence="3 4">
    <name type="scientific">Methanocella arvoryzae (strain DSM 22066 / NBRC 105507 / MRE50)</name>
    <dbReference type="NCBI Taxonomy" id="351160"/>
    <lineage>
        <taxon>Archaea</taxon>
        <taxon>Methanobacteriati</taxon>
        <taxon>Methanobacteriota</taxon>
        <taxon>Stenosarchaea group</taxon>
        <taxon>Methanomicrobia</taxon>
        <taxon>Methanocellales</taxon>
        <taxon>Methanocellaceae</taxon>
        <taxon>Methanocella</taxon>
    </lineage>
</organism>
<accession>Q0W4X8</accession>
<dbReference type="Proteomes" id="UP000000663">
    <property type="component" value="Chromosome"/>
</dbReference>
<dbReference type="PANTHER" id="PTHR44068">
    <property type="entry name" value="ZGC:194242"/>
    <property type="match status" value="1"/>
</dbReference>
<sequence length="239" mass="25749">MGMTGHPGGLRGTRKLLRQLGIRPGELALDLGCGTGYTATLIAKKYGAEAVAADLRPGMLALTKQRAAGDGVAGSVRLVAGDARRLPFKDNTFDAVIVESVLVFCDVPRAVSELYRVLKPGGRLGCNEVTALRPIPPDKKEKLAEYFGFRPVVATEAEWTDAFKAAGFAGISSEARPLDWLDIAVFAPIQAYGIRKYLSALVKSVTDPQVRKARWKKSSLTAPRMLGYLGSGLYWAKKP</sequence>
<evidence type="ECO:0000313" key="3">
    <source>
        <dbReference type="EMBL" id="CAJ36565.1"/>
    </source>
</evidence>
<dbReference type="Pfam" id="PF08241">
    <property type="entry name" value="Methyltransf_11"/>
    <property type="match status" value="1"/>
</dbReference>
<dbReference type="InterPro" id="IPR050447">
    <property type="entry name" value="Erg6_SMT_methyltransf"/>
</dbReference>
<feature type="domain" description="Methyltransferase type 11" evidence="2">
    <location>
        <begin position="29"/>
        <end position="124"/>
    </location>
</feature>
<keyword evidence="4" id="KW-1185">Reference proteome</keyword>
<name>Q0W4X8_METAR</name>
<evidence type="ECO:0000256" key="1">
    <source>
        <dbReference type="ARBA" id="ARBA00022679"/>
    </source>
</evidence>
<dbReference type="InterPro" id="IPR029063">
    <property type="entry name" value="SAM-dependent_MTases_sf"/>
</dbReference>
<dbReference type="AlphaFoldDB" id="Q0W4X8"/>
<dbReference type="KEGG" id="rci:RCIX1264"/>
<dbReference type="GO" id="GO:0032259">
    <property type="term" value="P:methylation"/>
    <property type="evidence" value="ECO:0007669"/>
    <property type="project" value="UniProtKB-KW"/>
</dbReference>
<dbReference type="SUPFAM" id="SSF53335">
    <property type="entry name" value="S-adenosyl-L-methionine-dependent methyltransferases"/>
    <property type="match status" value="1"/>
</dbReference>
<proteinExistence type="predicted"/>
<dbReference type="CDD" id="cd02440">
    <property type="entry name" value="AdoMet_MTases"/>
    <property type="match status" value="1"/>
</dbReference>
<evidence type="ECO:0000259" key="2">
    <source>
        <dbReference type="Pfam" id="PF08241"/>
    </source>
</evidence>
<dbReference type="eggNOG" id="arCOG01792">
    <property type="taxonomic scope" value="Archaea"/>
</dbReference>
<evidence type="ECO:0000313" key="4">
    <source>
        <dbReference type="Proteomes" id="UP000000663"/>
    </source>
</evidence>
<dbReference type="PANTHER" id="PTHR44068:SF11">
    <property type="entry name" value="GERANYL DIPHOSPHATE 2-C-METHYLTRANSFERASE"/>
    <property type="match status" value="1"/>
</dbReference>
<dbReference type="GO" id="GO:0008757">
    <property type="term" value="F:S-adenosylmethionine-dependent methyltransferase activity"/>
    <property type="evidence" value="ECO:0007669"/>
    <property type="project" value="InterPro"/>
</dbReference>
<reference evidence="3 4" key="1">
    <citation type="journal article" date="2006" name="Science">
        <title>Genome of rice cluster I archaea -- the key methane producers in the rice rhizosphere.</title>
        <authorList>
            <person name="Erkel C."/>
            <person name="Kube M."/>
            <person name="Reinhardt R."/>
            <person name="Liesack W."/>
        </authorList>
    </citation>
    <scope>NUCLEOTIDE SEQUENCE [LARGE SCALE GENOMIC DNA]</scope>
    <source>
        <strain evidence="4">DSM 22066 / NBRC 105507 / MRE50</strain>
    </source>
</reference>